<evidence type="ECO:0000256" key="2">
    <source>
        <dbReference type="ARBA" id="ARBA00005897"/>
    </source>
</evidence>
<evidence type="ECO:0000256" key="10">
    <source>
        <dbReference type="ARBA" id="ARBA00023145"/>
    </source>
</evidence>
<dbReference type="SMART" id="SM00181">
    <property type="entry name" value="EGF"/>
    <property type="match status" value="4"/>
</dbReference>
<dbReference type="SUPFAM" id="SSF49785">
    <property type="entry name" value="Galactose-binding domain-like"/>
    <property type="match status" value="1"/>
</dbReference>
<dbReference type="PROSITE" id="PS50026">
    <property type="entry name" value="EGF_3"/>
    <property type="match status" value="1"/>
</dbReference>
<dbReference type="Gene3D" id="3.30.70.850">
    <property type="entry name" value="Peptidase S8, pro-domain"/>
    <property type="match status" value="1"/>
</dbReference>
<dbReference type="SUPFAM" id="SSF54897">
    <property type="entry name" value="Protease propeptides/inhibitors"/>
    <property type="match status" value="1"/>
</dbReference>
<evidence type="ECO:0000256" key="5">
    <source>
        <dbReference type="ARBA" id="ARBA00022685"/>
    </source>
</evidence>
<dbReference type="PROSITE" id="PS01187">
    <property type="entry name" value="EGF_CA"/>
    <property type="match status" value="1"/>
</dbReference>
<keyword evidence="17" id="KW-1185">Reference proteome</keyword>
<protein>
    <submittedName>
        <fullName evidence="16">Furin</fullName>
    </submittedName>
</protein>
<dbReference type="Pfam" id="PF00082">
    <property type="entry name" value="Peptidase_S8"/>
    <property type="match status" value="1"/>
</dbReference>
<keyword evidence="6 13" id="KW-0732">Signal</keyword>
<dbReference type="PROSITE" id="PS51829">
    <property type="entry name" value="P_HOMO_B"/>
    <property type="match status" value="1"/>
</dbReference>
<dbReference type="Gene3D" id="2.10.25.10">
    <property type="entry name" value="Laminin"/>
    <property type="match status" value="4"/>
</dbReference>
<dbReference type="InterPro" id="IPR009030">
    <property type="entry name" value="Growth_fac_rcpt_cys_sf"/>
</dbReference>
<dbReference type="Pfam" id="PF14670">
    <property type="entry name" value="FXa_inhibition"/>
    <property type="match status" value="2"/>
</dbReference>
<evidence type="ECO:0000256" key="4">
    <source>
        <dbReference type="ARBA" id="ARBA00022670"/>
    </source>
</evidence>
<comment type="similarity">
    <text evidence="1">Belongs to the peptidase S8 family. Furin subfamily.</text>
</comment>
<dbReference type="GO" id="GO:0005509">
    <property type="term" value="F:calcium ion binding"/>
    <property type="evidence" value="ECO:0007669"/>
    <property type="project" value="InterPro"/>
</dbReference>
<dbReference type="InterPro" id="IPR000209">
    <property type="entry name" value="Peptidase_S8/S53_dom"/>
</dbReference>
<dbReference type="InterPro" id="IPR000742">
    <property type="entry name" value="EGF"/>
</dbReference>
<evidence type="ECO:0000256" key="11">
    <source>
        <dbReference type="ARBA" id="ARBA00023157"/>
    </source>
</evidence>
<name>A0AA35S0I2_GEOBA</name>
<sequence>MATKQHCVFVCAAFFTLATHIATANYTADWAVEINEGGEGMAHTIARLYGFRNLGKIGGLENVYHFEKISPLNDTQRAESDLGRHLCSEPSVVLAEQQFQEEREVKSLPSSSGIHQPEGSHNFSVSIERAWNQSLSGCNVSVAVVDDLIEVNHTDLRSNFAPNISYDAFHRMGLVYEREQRYTKQGTTCSRIIASSSPMANESCVLGIAYKSNFGALRIFGYDKENTKRYATDITEAIALSYKREIIDIYSNCWGAPDTGADVSGPKTITRRILADGVTEGRDGKGSIFVWANGNGGPNDDCAADGYASSPYTISVGAIRGDGRPSEYDEPCSAKLTVAPVTNGIMRNTATDETECDIVLNGTSAAASMVSGIIALALEANPSLTWRDVQYLIVYTANPNLTNDTDNLTWNGAGRAVSRQYGFGVMDAEAMVTRARHWINVPPQLIDPACMPPNQSGKASKSAPFSTTLNYTGKISYLEHVVVVISISADPRGDIQIYLESPAGTNVTLLQNRPNDTEAGKYNKWPFMSVMFWGENPNGNWTLTISNRNSAVEANITVEKFEFHGVLYTPMVITRIPKHDCERACAAEGFEYCDSCKNFRNAHTRECIDTCPPGYYKLDYCYNDESEPIEECESPLKYKIEDECNINNGGCEQDCTYAYTSRKCSCENGYMLDANRKNCSDIDECKGDDNGCKGECNDTNGTYQCSEFNGMPCKDGYKLIPDPLKIKRECRDIKECDTDNGGCQHLCWELPGSFQCDCYPGYTLDSNNLTCTDVDATNTTHGCQDIGNSTKGTYERSCSDGYLLNADRRTCTAIDNYCEYETPLFTPMSFIPLVMKPSKIEGDDKHFSQN</sequence>
<accession>A0AA35S0I2</accession>
<dbReference type="SUPFAM" id="SSF52743">
    <property type="entry name" value="Subtilisin-like"/>
    <property type="match status" value="1"/>
</dbReference>
<dbReference type="PANTHER" id="PTHR42884:SF23">
    <property type="entry name" value="FURIN-LIKE PROTEASE 2"/>
    <property type="match status" value="1"/>
</dbReference>
<evidence type="ECO:0000256" key="12">
    <source>
        <dbReference type="PROSITE-ProRule" id="PRU00076"/>
    </source>
</evidence>
<evidence type="ECO:0000259" key="15">
    <source>
        <dbReference type="PROSITE" id="PS51829"/>
    </source>
</evidence>
<feature type="chain" id="PRO_5041462334" evidence="13">
    <location>
        <begin position="25"/>
        <end position="850"/>
    </location>
</feature>
<feature type="domain" description="P/Homo B" evidence="15">
    <location>
        <begin position="441"/>
        <end position="569"/>
    </location>
</feature>
<comment type="caution">
    <text evidence="12">Lacks conserved residue(s) required for the propagation of feature annotation.</text>
</comment>
<dbReference type="InterPro" id="IPR036852">
    <property type="entry name" value="Peptidase_S8/S53_dom_sf"/>
</dbReference>
<evidence type="ECO:0000256" key="13">
    <source>
        <dbReference type="SAM" id="SignalP"/>
    </source>
</evidence>
<dbReference type="GO" id="GO:0004252">
    <property type="term" value="F:serine-type endopeptidase activity"/>
    <property type="evidence" value="ECO:0007669"/>
    <property type="project" value="InterPro"/>
</dbReference>
<dbReference type="PROSITE" id="PS01186">
    <property type="entry name" value="EGF_2"/>
    <property type="match status" value="1"/>
</dbReference>
<dbReference type="FunFam" id="2.10.25.10:FF:000037">
    <property type="entry name" value="Signal peptide, CUB domain and EGF-like domain-containing 2"/>
    <property type="match status" value="1"/>
</dbReference>
<proteinExistence type="inferred from homology"/>
<dbReference type="GO" id="GO:0000139">
    <property type="term" value="C:Golgi membrane"/>
    <property type="evidence" value="ECO:0007669"/>
    <property type="project" value="TreeGrafter"/>
</dbReference>
<keyword evidence="8" id="KW-0378">Hydrolase</keyword>
<dbReference type="CDD" id="cd00064">
    <property type="entry name" value="FU"/>
    <property type="match status" value="1"/>
</dbReference>
<dbReference type="InterPro" id="IPR034182">
    <property type="entry name" value="Kexin/furin"/>
</dbReference>
<dbReference type="InterPro" id="IPR038466">
    <property type="entry name" value="S8_pro-domain_sf"/>
</dbReference>
<feature type="signal peptide" evidence="13">
    <location>
        <begin position="1"/>
        <end position="24"/>
    </location>
</feature>
<dbReference type="InterPro" id="IPR015500">
    <property type="entry name" value="Peptidase_S8_subtilisin-rel"/>
</dbReference>
<keyword evidence="9" id="KW-0720">Serine protease</keyword>
<feature type="domain" description="EGF-like" evidence="14">
    <location>
        <begin position="732"/>
        <end position="772"/>
    </location>
</feature>
<dbReference type="PROSITE" id="PS51892">
    <property type="entry name" value="SUBTILASE"/>
    <property type="match status" value="1"/>
</dbReference>
<dbReference type="PANTHER" id="PTHR42884">
    <property type="entry name" value="PROPROTEIN CONVERTASE SUBTILISIN/KEXIN-RELATED"/>
    <property type="match status" value="1"/>
</dbReference>
<dbReference type="InterPro" id="IPR002884">
    <property type="entry name" value="P_dom"/>
</dbReference>
<evidence type="ECO:0000313" key="17">
    <source>
        <dbReference type="Proteomes" id="UP001174909"/>
    </source>
</evidence>
<dbReference type="PRINTS" id="PR00723">
    <property type="entry name" value="SUBTILISIN"/>
</dbReference>
<dbReference type="EMBL" id="CASHTH010001822">
    <property type="protein sequence ID" value="CAI8020343.1"/>
    <property type="molecule type" value="Genomic_DNA"/>
</dbReference>
<keyword evidence="3 12" id="KW-0245">EGF-like domain</keyword>
<gene>
    <name evidence="16" type="ORF">GBAR_LOCUS12170</name>
</gene>
<dbReference type="Proteomes" id="UP001174909">
    <property type="component" value="Unassembled WGS sequence"/>
</dbReference>
<dbReference type="Gene3D" id="3.40.50.200">
    <property type="entry name" value="Peptidase S8/S53 domain"/>
    <property type="match status" value="1"/>
</dbReference>
<keyword evidence="5" id="KW-0165">Cleavage on pair of basic residues</keyword>
<evidence type="ECO:0000256" key="1">
    <source>
        <dbReference type="ARBA" id="ARBA00005325"/>
    </source>
</evidence>
<keyword evidence="7" id="KW-0677">Repeat</keyword>
<dbReference type="InterPro" id="IPR018097">
    <property type="entry name" value="EGF_Ca-bd_CS"/>
</dbReference>
<dbReference type="GO" id="GO:0005802">
    <property type="term" value="C:trans-Golgi network"/>
    <property type="evidence" value="ECO:0007669"/>
    <property type="project" value="TreeGrafter"/>
</dbReference>
<comment type="similarity">
    <text evidence="2">Belongs to the CRELD family.</text>
</comment>
<dbReference type="CDD" id="cd04059">
    <property type="entry name" value="Peptidases_S8_Protein_convertases_Kexins_Furin-like"/>
    <property type="match status" value="1"/>
</dbReference>
<dbReference type="SMART" id="SM00179">
    <property type="entry name" value="EGF_CA"/>
    <property type="match status" value="2"/>
</dbReference>
<dbReference type="InterPro" id="IPR032815">
    <property type="entry name" value="S8_pro-domain"/>
</dbReference>
<dbReference type="Pfam" id="PF16470">
    <property type="entry name" value="S8_pro-domain"/>
    <property type="match status" value="1"/>
</dbReference>
<keyword evidence="11" id="KW-1015">Disulfide bond</keyword>
<keyword evidence="4" id="KW-0645">Protease</keyword>
<dbReference type="InterPro" id="IPR008979">
    <property type="entry name" value="Galactose-bd-like_sf"/>
</dbReference>
<dbReference type="Gene3D" id="2.60.120.260">
    <property type="entry name" value="Galactose-binding domain-like"/>
    <property type="match status" value="1"/>
</dbReference>
<dbReference type="GO" id="GO:0016485">
    <property type="term" value="P:protein processing"/>
    <property type="evidence" value="ECO:0007669"/>
    <property type="project" value="TreeGrafter"/>
</dbReference>
<dbReference type="SUPFAM" id="SSF57184">
    <property type="entry name" value="Growth factor receptor domain"/>
    <property type="match status" value="1"/>
</dbReference>
<evidence type="ECO:0000256" key="7">
    <source>
        <dbReference type="ARBA" id="ARBA00022737"/>
    </source>
</evidence>
<organism evidence="16 17">
    <name type="scientific">Geodia barretti</name>
    <name type="common">Barrett's horny sponge</name>
    <dbReference type="NCBI Taxonomy" id="519541"/>
    <lineage>
        <taxon>Eukaryota</taxon>
        <taxon>Metazoa</taxon>
        <taxon>Porifera</taxon>
        <taxon>Demospongiae</taxon>
        <taxon>Heteroscleromorpha</taxon>
        <taxon>Tetractinellida</taxon>
        <taxon>Astrophorina</taxon>
        <taxon>Geodiidae</taxon>
        <taxon>Geodia</taxon>
    </lineage>
</organism>
<evidence type="ECO:0000256" key="9">
    <source>
        <dbReference type="ARBA" id="ARBA00022825"/>
    </source>
</evidence>
<keyword evidence="10" id="KW-0865">Zymogen</keyword>
<evidence type="ECO:0000256" key="6">
    <source>
        <dbReference type="ARBA" id="ARBA00022729"/>
    </source>
</evidence>
<dbReference type="InterPro" id="IPR001881">
    <property type="entry name" value="EGF-like_Ca-bd_dom"/>
</dbReference>
<dbReference type="Pfam" id="PF01483">
    <property type="entry name" value="P_proprotein"/>
    <property type="match status" value="1"/>
</dbReference>
<dbReference type="InterPro" id="IPR006212">
    <property type="entry name" value="Furin_repeat"/>
</dbReference>
<evidence type="ECO:0000259" key="14">
    <source>
        <dbReference type="PROSITE" id="PS50026"/>
    </source>
</evidence>
<dbReference type="FunFam" id="2.10.25.10:FF:000240">
    <property type="entry name" value="Vitamin K-dependent protein S"/>
    <property type="match status" value="1"/>
</dbReference>
<evidence type="ECO:0000256" key="3">
    <source>
        <dbReference type="ARBA" id="ARBA00022536"/>
    </source>
</evidence>
<comment type="caution">
    <text evidence="16">The sequence shown here is derived from an EMBL/GenBank/DDBJ whole genome shotgun (WGS) entry which is preliminary data.</text>
</comment>
<evidence type="ECO:0000256" key="8">
    <source>
        <dbReference type="ARBA" id="ARBA00022801"/>
    </source>
</evidence>
<reference evidence="16" key="1">
    <citation type="submission" date="2023-03" db="EMBL/GenBank/DDBJ databases">
        <authorList>
            <person name="Steffen K."/>
            <person name="Cardenas P."/>
        </authorList>
    </citation>
    <scope>NUCLEOTIDE SEQUENCE</scope>
</reference>
<evidence type="ECO:0000313" key="16">
    <source>
        <dbReference type="EMBL" id="CAI8020343.1"/>
    </source>
</evidence>
<dbReference type="AlphaFoldDB" id="A0AA35S0I2"/>